<dbReference type="AlphaFoldDB" id="A0AAU9CYM3"/>
<dbReference type="Pfam" id="PF00534">
    <property type="entry name" value="Glycos_transf_1"/>
    <property type="match status" value="1"/>
</dbReference>
<protein>
    <submittedName>
        <fullName evidence="3">Glycosyltransferase</fullName>
    </submittedName>
</protein>
<evidence type="ECO:0000313" key="4">
    <source>
        <dbReference type="Proteomes" id="UP001348817"/>
    </source>
</evidence>
<geneLocation type="plasmid" evidence="3 4">
    <name>pFA1</name>
</geneLocation>
<dbReference type="SUPFAM" id="SSF53756">
    <property type="entry name" value="UDP-Glycosyltransferase/glycogen phosphorylase"/>
    <property type="match status" value="1"/>
</dbReference>
<gene>
    <name evidence="3" type="ORF">FUAX_40360</name>
</gene>
<accession>A0AAU9CYM3</accession>
<dbReference type="InterPro" id="IPR001296">
    <property type="entry name" value="Glyco_trans_1"/>
</dbReference>
<organism evidence="3 4">
    <name type="scientific">Fulvitalea axinellae</name>
    <dbReference type="NCBI Taxonomy" id="1182444"/>
    <lineage>
        <taxon>Bacteria</taxon>
        <taxon>Pseudomonadati</taxon>
        <taxon>Bacteroidota</taxon>
        <taxon>Cytophagia</taxon>
        <taxon>Cytophagales</taxon>
        <taxon>Persicobacteraceae</taxon>
        <taxon>Fulvitalea</taxon>
    </lineage>
</organism>
<dbReference type="GO" id="GO:0016757">
    <property type="term" value="F:glycosyltransferase activity"/>
    <property type="evidence" value="ECO:0007669"/>
    <property type="project" value="InterPro"/>
</dbReference>
<dbReference type="RefSeq" id="WP_338394736.1">
    <property type="nucleotide sequence ID" value="NZ_AP025315.1"/>
</dbReference>
<dbReference type="CDD" id="cd03801">
    <property type="entry name" value="GT4_PimA-like"/>
    <property type="match status" value="1"/>
</dbReference>
<proteinExistence type="predicted"/>
<evidence type="ECO:0000313" key="3">
    <source>
        <dbReference type="EMBL" id="BDD11604.1"/>
    </source>
</evidence>
<dbReference type="InterPro" id="IPR028098">
    <property type="entry name" value="Glyco_trans_4-like_N"/>
</dbReference>
<sequence length="365" mass="41342">MNILFLTYQGDLAGSTQSIAYLCKGLAEKGHNVYVGCRTESWLAELVKDSKVTVIPTRFKGKFNLTDVKFLAEQVRKYDIQLINAQSSIDRYTSVLTKWFHCKEVKVVHTRRQMTKSIGGFIQNTFYTKGTDKIVAVSEGIRKDLIKKGLPPNHIHVINNGTPKEKYENINFEKAEEFKKKYDIGPDDFVIGTVSRLKQQQHLLRSLKLIEKPMTVFFAGITGKEERLQDDLADASETLKHHKIHFLGSIEAKDALALVTTFNAFVLCSDMEGLSQSLLESMALGVPVLGTNLAGNPSLITHKENGFLFEHNNDRQLADQLRILRETPELAEKLRQAGLKTAYEDFSLNRTIDNYEKLFEELIEG</sequence>
<dbReference type="PANTHER" id="PTHR12526">
    <property type="entry name" value="GLYCOSYLTRANSFERASE"/>
    <property type="match status" value="1"/>
</dbReference>
<dbReference type="EMBL" id="AP025315">
    <property type="protein sequence ID" value="BDD11604.1"/>
    <property type="molecule type" value="Genomic_DNA"/>
</dbReference>
<keyword evidence="4" id="KW-1185">Reference proteome</keyword>
<dbReference type="PANTHER" id="PTHR12526:SF638">
    <property type="entry name" value="SPORE COAT PROTEIN SA"/>
    <property type="match status" value="1"/>
</dbReference>
<dbReference type="KEGG" id="fax:FUAX_40360"/>
<keyword evidence="3" id="KW-0614">Plasmid</keyword>
<dbReference type="Pfam" id="PF13439">
    <property type="entry name" value="Glyco_transf_4"/>
    <property type="match status" value="1"/>
</dbReference>
<dbReference type="Proteomes" id="UP001348817">
    <property type="component" value="Plasmid pFA1"/>
</dbReference>
<evidence type="ECO:0000259" key="2">
    <source>
        <dbReference type="Pfam" id="PF13439"/>
    </source>
</evidence>
<dbReference type="Gene3D" id="3.40.50.2000">
    <property type="entry name" value="Glycogen Phosphorylase B"/>
    <property type="match status" value="2"/>
</dbReference>
<feature type="domain" description="Glycosyl transferase family 1" evidence="1">
    <location>
        <begin position="176"/>
        <end position="339"/>
    </location>
</feature>
<feature type="domain" description="Glycosyltransferase subfamily 4-like N-terminal" evidence="2">
    <location>
        <begin position="14"/>
        <end position="163"/>
    </location>
</feature>
<reference evidence="3 4" key="1">
    <citation type="submission" date="2021-12" db="EMBL/GenBank/DDBJ databases">
        <title>Genome sequencing of bacteria with rrn-lacking chromosome and rrn-plasmid.</title>
        <authorList>
            <person name="Anda M."/>
            <person name="Iwasaki W."/>
        </authorList>
    </citation>
    <scope>NUCLEOTIDE SEQUENCE [LARGE SCALE GENOMIC DNA]</scope>
    <source>
        <strain evidence="3 4">DSM 100852</strain>
        <plasmid evidence="3 4">pFA1</plasmid>
    </source>
</reference>
<evidence type="ECO:0000259" key="1">
    <source>
        <dbReference type="Pfam" id="PF00534"/>
    </source>
</evidence>
<name>A0AAU9CYM3_9BACT</name>